<name>A0ABP4KFV9_9ACTN</name>
<dbReference type="Proteomes" id="UP001500443">
    <property type="component" value="Unassembled WGS sequence"/>
</dbReference>
<protein>
    <submittedName>
        <fullName evidence="1">Uncharacterized protein</fullName>
    </submittedName>
</protein>
<reference evidence="2" key="1">
    <citation type="journal article" date="2019" name="Int. J. Syst. Evol. Microbiol.">
        <title>The Global Catalogue of Microorganisms (GCM) 10K type strain sequencing project: providing services to taxonomists for standard genome sequencing and annotation.</title>
        <authorList>
            <consortium name="The Broad Institute Genomics Platform"/>
            <consortium name="The Broad Institute Genome Sequencing Center for Infectious Disease"/>
            <person name="Wu L."/>
            <person name="Ma J."/>
        </authorList>
    </citation>
    <scope>NUCLEOTIDE SEQUENCE [LARGE SCALE GENOMIC DNA]</scope>
    <source>
        <strain evidence="2">JCM 15481</strain>
    </source>
</reference>
<dbReference type="EMBL" id="BAAAPF010000328">
    <property type="protein sequence ID" value="GAA1502206.1"/>
    <property type="molecule type" value="Genomic_DNA"/>
</dbReference>
<organism evidence="1 2">
    <name type="scientific">Streptomyces synnematoformans</name>
    <dbReference type="NCBI Taxonomy" id="415721"/>
    <lineage>
        <taxon>Bacteria</taxon>
        <taxon>Bacillati</taxon>
        <taxon>Actinomycetota</taxon>
        <taxon>Actinomycetes</taxon>
        <taxon>Kitasatosporales</taxon>
        <taxon>Streptomycetaceae</taxon>
        <taxon>Streptomyces</taxon>
    </lineage>
</organism>
<sequence length="142" mass="15593">MLLIYSPADSDVERHDIDKLTAVEAGAVESALELPWATVEDNLRENAPMAMLAVLWVFRKRQEPTLRFAGFDVPDFRGSLRVAFSADEVVDLVIEMDQSVPEGHPEREAAFRHLRRLAADESDVDTALEGVGGKDTSSSPAA</sequence>
<proteinExistence type="predicted"/>
<comment type="caution">
    <text evidence="1">The sequence shown here is derived from an EMBL/GenBank/DDBJ whole genome shotgun (WGS) entry which is preliminary data.</text>
</comment>
<dbReference type="RefSeq" id="WP_344294153.1">
    <property type="nucleotide sequence ID" value="NZ_BAAAPF010000328.1"/>
</dbReference>
<evidence type="ECO:0000313" key="1">
    <source>
        <dbReference type="EMBL" id="GAA1502206.1"/>
    </source>
</evidence>
<keyword evidence="2" id="KW-1185">Reference proteome</keyword>
<gene>
    <name evidence="1" type="ORF">GCM10009802_59190</name>
</gene>
<evidence type="ECO:0000313" key="2">
    <source>
        <dbReference type="Proteomes" id="UP001500443"/>
    </source>
</evidence>
<accession>A0ABP4KFV9</accession>